<feature type="non-terminal residue" evidence="11">
    <location>
        <position position="558"/>
    </location>
</feature>
<dbReference type="InterPro" id="IPR036236">
    <property type="entry name" value="Znf_C2H2_sf"/>
</dbReference>
<keyword evidence="5" id="KW-0862">Zinc</keyword>
<protein>
    <recommendedName>
        <fullName evidence="10">C2H2-type domain-containing protein</fullName>
    </recommendedName>
</protein>
<dbReference type="SUPFAM" id="SSF57667">
    <property type="entry name" value="beta-beta-alpha zinc fingers"/>
    <property type="match status" value="4"/>
</dbReference>
<sequence length="558" mass="63158">MTDRNNSDISSDDESAWTPKWIYKDQTDALNDPLDEFVKNLLEPSVNTRDSCFEESLQQVEERSENEIIEEIVRNFLPMCGTQHDSSTQSCLAPNVEHFSPEETTNDNVLPEKKHEPIEFVKGNLIAHQLNDSTVANSANSYFYCPSCSYRSTDRSQVQDHFHANHEEDTTSTTFESPIGGSNPCIDNDLQELEELLDKFIANVTENSMKITEANQNYLSGNLEDKDTFVGDSENPQQSSAKSASTTLGLPKQYSPVQKQEKNRSNLLLSNRFRENSLPDRQINKSTQADLKNGKLHYSSCSFNSADRSLDKNNFHACHEKNTHSSTSHGMSECDVCEKKFPLNENSLDHLKVHNEENLYKCENCGKKCSSNWCLVVHRRTHSVEQPFRCEVCGKKFSLNKYLITHQWMHAAEQPFTCEVCGRKFCLKKYLTAHQRAHTGEKPFICVVCNERFSQSGTLIAHERTHKGEQPFTREVCGKKAPQSGTLIAHERTHKGEQAFTREVCGKKASQSGTLIAHERTHTGEQPFSCEVCGKGFSQKGALTAHQRTHTGEQAFTR</sequence>
<dbReference type="GO" id="GO:0000978">
    <property type="term" value="F:RNA polymerase II cis-regulatory region sequence-specific DNA binding"/>
    <property type="evidence" value="ECO:0007669"/>
    <property type="project" value="TreeGrafter"/>
</dbReference>
<dbReference type="PANTHER" id="PTHR23226">
    <property type="entry name" value="ZINC FINGER AND SCAN DOMAIN-CONTAINING"/>
    <property type="match status" value="1"/>
</dbReference>
<dbReference type="PROSITE" id="PS50157">
    <property type="entry name" value="ZINC_FINGER_C2H2_2"/>
    <property type="match status" value="8"/>
</dbReference>
<dbReference type="PANTHER" id="PTHR23226:SF416">
    <property type="entry name" value="FI01424P"/>
    <property type="match status" value="1"/>
</dbReference>
<feature type="domain" description="C2H2-type" evidence="10">
    <location>
        <begin position="528"/>
        <end position="555"/>
    </location>
</feature>
<evidence type="ECO:0000256" key="9">
    <source>
        <dbReference type="SAM" id="MobiDB-lite"/>
    </source>
</evidence>
<organism evidence="11 12">
    <name type="scientific">Hymenolepis diminuta</name>
    <name type="common">Rat tapeworm</name>
    <dbReference type="NCBI Taxonomy" id="6216"/>
    <lineage>
        <taxon>Eukaryota</taxon>
        <taxon>Metazoa</taxon>
        <taxon>Spiralia</taxon>
        <taxon>Lophotrochozoa</taxon>
        <taxon>Platyhelminthes</taxon>
        <taxon>Cestoda</taxon>
        <taxon>Eucestoda</taxon>
        <taxon>Cyclophyllidea</taxon>
        <taxon>Hymenolepididae</taxon>
        <taxon>Hymenolepis</taxon>
    </lineage>
</organism>
<dbReference type="FunFam" id="3.30.160.60:FF:000875">
    <property type="entry name" value="zinc finger protein 236 isoform X7"/>
    <property type="match status" value="1"/>
</dbReference>
<evidence type="ECO:0000256" key="7">
    <source>
        <dbReference type="ARBA" id="ARBA00023242"/>
    </source>
</evidence>
<evidence type="ECO:0000256" key="6">
    <source>
        <dbReference type="ARBA" id="ARBA00023125"/>
    </source>
</evidence>
<keyword evidence="4 8" id="KW-0863">Zinc-finger</keyword>
<comment type="subcellular location">
    <subcellularLocation>
        <location evidence="1">Nucleus</location>
    </subcellularLocation>
</comment>
<feature type="domain" description="C2H2-type" evidence="10">
    <location>
        <begin position="500"/>
        <end position="527"/>
    </location>
</feature>
<keyword evidence="2" id="KW-0479">Metal-binding</keyword>
<feature type="domain" description="C2H2-type" evidence="10">
    <location>
        <begin position="388"/>
        <end position="415"/>
    </location>
</feature>
<proteinExistence type="predicted"/>
<evidence type="ECO:0000256" key="2">
    <source>
        <dbReference type="ARBA" id="ARBA00022723"/>
    </source>
</evidence>
<dbReference type="Gene3D" id="3.30.160.60">
    <property type="entry name" value="Classic Zinc Finger"/>
    <property type="match status" value="7"/>
</dbReference>
<dbReference type="PROSITE" id="PS00028">
    <property type="entry name" value="ZINC_FINGER_C2H2_1"/>
    <property type="match status" value="6"/>
</dbReference>
<dbReference type="SMART" id="SM00355">
    <property type="entry name" value="ZnF_C2H2"/>
    <property type="match status" value="9"/>
</dbReference>
<feature type="domain" description="C2H2-type" evidence="10">
    <location>
        <begin position="416"/>
        <end position="443"/>
    </location>
</feature>
<dbReference type="InterPro" id="IPR013087">
    <property type="entry name" value="Znf_C2H2_type"/>
</dbReference>
<dbReference type="FunFam" id="3.30.160.60:FF:000848">
    <property type="entry name" value="Zinc finger protein 35"/>
    <property type="match status" value="1"/>
</dbReference>
<reference evidence="11 12" key="1">
    <citation type="submission" date="2019-07" db="EMBL/GenBank/DDBJ databases">
        <authorList>
            <person name="Jastrzebski P J."/>
            <person name="Paukszto L."/>
            <person name="Jastrzebski P J."/>
        </authorList>
    </citation>
    <scope>NUCLEOTIDE SEQUENCE [LARGE SCALE GENOMIC DNA]</scope>
    <source>
        <strain evidence="11 12">WMS-il1</strain>
    </source>
</reference>
<evidence type="ECO:0000256" key="5">
    <source>
        <dbReference type="ARBA" id="ARBA00022833"/>
    </source>
</evidence>
<dbReference type="FunFam" id="3.30.160.60:FF:000100">
    <property type="entry name" value="Zinc finger 45-like"/>
    <property type="match status" value="1"/>
</dbReference>
<gene>
    <name evidence="11" type="ORF">WMSIL1_LOCUS8297</name>
</gene>
<dbReference type="FunFam" id="3.30.160.60:FF:002343">
    <property type="entry name" value="Zinc finger protein 33A"/>
    <property type="match status" value="1"/>
</dbReference>
<dbReference type="AlphaFoldDB" id="A0A564YPB9"/>
<feature type="region of interest" description="Disordered" evidence="9">
    <location>
        <begin position="223"/>
        <end position="287"/>
    </location>
</feature>
<feature type="domain" description="C2H2-type" evidence="10">
    <location>
        <begin position="332"/>
        <end position="359"/>
    </location>
</feature>
<feature type="domain" description="C2H2-type" evidence="10">
    <location>
        <begin position="444"/>
        <end position="471"/>
    </location>
</feature>
<evidence type="ECO:0000256" key="8">
    <source>
        <dbReference type="PROSITE-ProRule" id="PRU00042"/>
    </source>
</evidence>
<evidence type="ECO:0000256" key="3">
    <source>
        <dbReference type="ARBA" id="ARBA00022737"/>
    </source>
</evidence>
<feature type="domain" description="C2H2-type" evidence="10">
    <location>
        <begin position="472"/>
        <end position="499"/>
    </location>
</feature>
<dbReference type="Proteomes" id="UP000321570">
    <property type="component" value="Unassembled WGS sequence"/>
</dbReference>
<keyword evidence="12" id="KW-1185">Reference proteome</keyword>
<dbReference type="GO" id="GO:0005634">
    <property type="term" value="C:nucleus"/>
    <property type="evidence" value="ECO:0007669"/>
    <property type="project" value="UniProtKB-SubCell"/>
</dbReference>
<feature type="compositionally biased region" description="Polar residues" evidence="9">
    <location>
        <begin position="234"/>
        <end position="248"/>
    </location>
</feature>
<evidence type="ECO:0000256" key="4">
    <source>
        <dbReference type="ARBA" id="ARBA00022771"/>
    </source>
</evidence>
<evidence type="ECO:0000259" key="10">
    <source>
        <dbReference type="PROSITE" id="PS50157"/>
    </source>
</evidence>
<dbReference type="GO" id="GO:0008270">
    <property type="term" value="F:zinc ion binding"/>
    <property type="evidence" value="ECO:0007669"/>
    <property type="project" value="UniProtKB-KW"/>
</dbReference>
<keyword evidence="3" id="KW-0677">Repeat</keyword>
<evidence type="ECO:0000313" key="12">
    <source>
        <dbReference type="Proteomes" id="UP000321570"/>
    </source>
</evidence>
<dbReference type="Pfam" id="PF00096">
    <property type="entry name" value="zf-C2H2"/>
    <property type="match status" value="5"/>
</dbReference>
<keyword evidence="7" id="KW-0539">Nucleus</keyword>
<keyword evidence="6" id="KW-0238">DNA-binding</keyword>
<dbReference type="FunFam" id="3.30.160.60:FF:000478">
    <property type="entry name" value="Zinc finger protein 133"/>
    <property type="match status" value="2"/>
</dbReference>
<evidence type="ECO:0000313" key="11">
    <source>
        <dbReference type="EMBL" id="VUZ49111.1"/>
    </source>
</evidence>
<dbReference type="EMBL" id="CABIJS010000322">
    <property type="protein sequence ID" value="VUZ49111.1"/>
    <property type="molecule type" value="Genomic_DNA"/>
</dbReference>
<feature type="domain" description="C2H2-type" evidence="10">
    <location>
        <begin position="360"/>
        <end position="387"/>
    </location>
</feature>
<name>A0A564YPB9_HYMDI</name>
<evidence type="ECO:0000256" key="1">
    <source>
        <dbReference type="ARBA" id="ARBA00004123"/>
    </source>
</evidence>
<accession>A0A564YPB9</accession>
<dbReference type="GO" id="GO:0000981">
    <property type="term" value="F:DNA-binding transcription factor activity, RNA polymerase II-specific"/>
    <property type="evidence" value="ECO:0007669"/>
    <property type="project" value="TreeGrafter"/>
</dbReference>